<protein>
    <submittedName>
        <fullName evidence="1">Uncharacterized protein</fullName>
    </submittedName>
</protein>
<evidence type="ECO:0000313" key="2">
    <source>
        <dbReference type="Proteomes" id="UP000076660"/>
    </source>
</evidence>
<gene>
    <name evidence="1" type="ORF">AVR91_0223435</name>
</gene>
<proteinExistence type="predicted"/>
<dbReference type="InterPro" id="IPR001387">
    <property type="entry name" value="Cro/C1-type_HTH"/>
</dbReference>
<dbReference type="CDD" id="cd00093">
    <property type="entry name" value="HTH_XRE"/>
    <property type="match status" value="1"/>
</dbReference>
<accession>A0A1W2LRD9</accession>
<dbReference type="EMBL" id="LQMT02000022">
    <property type="protein sequence ID" value="ONF66908.1"/>
    <property type="molecule type" value="Genomic_DNA"/>
</dbReference>
<organism evidence="1 2">
    <name type="scientific">Amycolatopsis keratiniphila subsp. keratiniphila</name>
    <dbReference type="NCBI Taxonomy" id="227715"/>
    <lineage>
        <taxon>Bacteria</taxon>
        <taxon>Bacillati</taxon>
        <taxon>Actinomycetota</taxon>
        <taxon>Actinomycetes</taxon>
        <taxon>Pseudonocardiales</taxon>
        <taxon>Pseudonocardiaceae</taxon>
        <taxon>Amycolatopsis</taxon>
        <taxon>Amycolatopsis japonica group</taxon>
    </lineage>
</organism>
<sequence>MGGRYPDGTSPTAAALAEALTELHKCFQSSTIAALSKRFGLSGASLSHYFNARRLPPAETLISMYEGAVQDLAKRGVLTMPFTLDYLLALRTAAKLGLCPNCHRALVGAPPLSVGDHEMDRRNDVSTDEDRHNVMNVPSPPPGLDEVLSYIESGRLQDASSVLWATASEVTAEEVAGAVSFFMHAGHPEAADVLLRGARGRGARDRLTIIRELLGLGLADAALVLLEG</sequence>
<dbReference type="Proteomes" id="UP000076660">
    <property type="component" value="Unassembled WGS sequence"/>
</dbReference>
<name>A0A1W2LRD9_9PSEU</name>
<reference evidence="1 2" key="1">
    <citation type="submission" date="2016-12" db="EMBL/GenBank/DDBJ databases">
        <title>Amycolatopsis keratiniphila subsp. keratiniphila genome sequencing and assembly.</title>
        <authorList>
            <person name="Mayilraj S."/>
            <person name="Kaur N."/>
        </authorList>
    </citation>
    <scope>NUCLEOTIDE SEQUENCE [LARGE SCALE GENOMIC DNA]</scope>
    <source>
        <strain evidence="1 2">DSM 44409</strain>
    </source>
</reference>
<dbReference type="AlphaFoldDB" id="A0A1W2LRD9"/>
<evidence type="ECO:0000313" key="1">
    <source>
        <dbReference type="EMBL" id="ONF66908.1"/>
    </source>
</evidence>
<comment type="caution">
    <text evidence="1">The sequence shown here is derived from an EMBL/GenBank/DDBJ whole genome shotgun (WGS) entry which is preliminary data.</text>
</comment>
<dbReference type="RefSeq" id="WP_063277270.1">
    <property type="nucleotide sequence ID" value="NZ_LQMT02000022.1"/>
</dbReference>